<reference evidence="3 4" key="1">
    <citation type="submission" date="2025-04" db="UniProtKB">
        <authorList>
            <consortium name="RefSeq"/>
        </authorList>
    </citation>
    <scope>IDENTIFICATION</scope>
    <source>
        <tissue evidence="3 4">Whole organism</tissue>
    </source>
</reference>
<accession>A0A8B7PQX3</accession>
<dbReference type="OrthoDB" id="9974378at2759"/>
<dbReference type="RefSeq" id="XP_047740003.1">
    <property type="nucleotide sequence ID" value="XM_047884047.1"/>
</dbReference>
<evidence type="ECO:0000313" key="8">
    <source>
        <dbReference type="RefSeq" id="XP_047740003.1"/>
    </source>
</evidence>
<evidence type="ECO:0000313" key="6">
    <source>
        <dbReference type="RefSeq" id="XP_047740001.1"/>
    </source>
</evidence>
<feature type="transmembrane region" description="Helical" evidence="1">
    <location>
        <begin position="20"/>
        <end position="42"/>
    </location>
</feature>
<evidence type="ECO:0000313" key="2">
    <source>
        <dbReference type="Proteomes" id="UP000694843"/>
    </source>
</evidence>
<dbReference type="RefSeq" id="XP_047740000.1">
    <property type="nucleotide sequence ID" value="XM_047884044.1"/>
</dbReference>
<evidence type="ECO:0000313" key="7">
    <source>
        <dbReference type="RefSeq" id="XP_047740002.1"/>
    </source>
</evidence>
<dbReference type="RefSeq" id="XP_047739999.1">
    <property type="nucleotide sequence ID" value="XM_047884043.1"/>
</dbReference>
<dbReference type="OMA" id="EGRQDKM"/>
<keyword evidence="1" id="KW-0472">Membrane</keyword>
<keyword evidence="1" id="KW-1133">Transmembrane helix</keyword>
<proteinExistence type="predicted"/>
<name>A0A8B7PQX3_HYAAZ</name>
<dbReference type="Proteomes" id="UP000694843">
    <property type="component" value="Unplaced"/>
</dbReference>
<dbReference type="RefSeq" id="XP_047740001.1">
    <property type="nucleotide sequence ID" value="XM_047884045.1"/>
</dbReference>
<keyword evidence="1" id="KW-0812">Transmembrane</keyword>
<evidence type="ECO:0000313" key="3">
    <source>
        <dbReference type="RefSeq" id="XP_018027876.1"/>
    </source>
</evidence>
<dbReference type="RefSeq" id="XP_018027876.1">
    <property type="nucleotide sequence ID" value="XM_018172387.2"/>
</dbReference>
<dbReference type="KEGG" id="hazt:108683103"/>
<organism evidence="2 3">
    <name type="scientific">Hyalella azteca</name>
    <name type="common">Amphipod</name>
    <dbReference type="NCBI Taxonomy" id="294128"/>
    <lineage>
        <taxon>Eukaryota</taxon>
        <taxon>Metazoa</taxon>
        <taxon>Ecdysozoa</taxon>
        <taxon>Arthropoda</taxon>
        <taxon>Crustacea</taxon>
        <taxon>Multicrustacea</taxon>
        <taxon>Malacostraca</taxon>
        <taxon>Eumalacostraca</taxon>
        <taxon>Peracarida</taxon>
        <taxon>Amphipoda</taxon>
        <taxon>Senticaudata</taxon>
        <taxon>Talitrida</taxon>
        <taxon>Talitroidea</taxon>
        <taxon>Hyalellidae</taxon>
        <taxon>Hyalella</taxon>
    </lineage>
</organism>
<dbReference type="Pfam" id="PF13896">
    <property type="entry name" value="Glyco_transf_49"/>
    <property type="match status" value="1"/>
</dbReference>
<gene>
    <name evidence="3 4 5 6 7 8" type="primary">LOC108683103</name>
</gene>
<dbReference type="AlphaFoldDB" id="A0A8B7PQX3"/>
<evidence type="ECO:0000256" key="1">
    <source>
        <dbReference type="SAM" id="Phobius"/>
    </source>
</evidence>
<dbReference type="PANTHER" id="PTHR47412:SF1">
    <property type="entry name" value="FI01434P-RELATED"/>
    <property type="match status" value="1"/>
</dbReference>
<evidence type="ECO:0000313" key="5">
    <source>
        <dbReference type="RefSeq" id="XP_047740000.1"/>
    </source>
</evidence>
<dbReference type="GeneID" id="108683103"/>
<protein>
    <submittedName>
        <fullName evidence="3 4">Beta-1,4-glucuronyltransferase 1 isoform X1</fullName>
    </submittedName>
</protein>
<sequence>MTGLCSRRILRLRLQYSRYWFMLVPTVALILFIFSVGGGFSFPCTLMTCHSEESLPSPDQKRNGELSSLSDLNGIEICLSIKFVEPIQPLELTGSPQLGTKGPYVVVYNYLKSSKFYAINETVTFTTHSTPEFMNNVGTIAERWDGPVSVALFVPSTDFCRTLHRLIFLRNCDKAAYREKVTWHLYWPKDSPPPSSWSLVPDETQVECEKLANDYRHNIDLKQTWRAVNHLSYPINVGRNVARQASTTWFVLPSDVELFPSIGLAPQFMNFISHQSNNLKMPPRLNKDPPRRVYVVPVFEVKEILPNKKEELIIQLARNSAVYFHRLVCPHCQRFPGIRKWITEIGTPGQIHAMSWTQRVPPYHRWEPIFVCSPREPLYDELLSWDGLQDKMTQMHELCLLGYEFVILDRAFLVHAPGIKRPTRRSSRNSERDAFVKENARIYEQVVTMLDTKYGANTKCPHH</sequence>
<evidence type="ECO:0000313" key="4">
    <source>
        <dbReference type="RefSeq" id="XP_047739999.1"/>
    </source>
</evidence>
<keyword evidence="2" id="KW-1185">Reference proteome</keyword>
<dbReference type="RefSeq" id="XP_047740002.1">
    <property type="nucleotide sequence ID" value="XM_047884046.1"/>
</dbReference>
<dbReference type="PANTHER" id="PTHR47412">
    <property type="entry name" value="FI01434P-RELATED"/>
    <property type="match status" value="1"/>
</dbReference>